<protein>
    <submittedName>
        <fullName evidence="2">Uncharacterized protein</fullName>
    </submittedName>
</protein>
<dbReference type="AlphaFoldDB" id="X1G0I1"/>
<feature type="non-terminal residue" evidence="2">
    <location>
        <position position="1"/>
    </location>
</feature>
<keyword evidence="1" id="KW-0812">Transmembrane</keyword>
<keyword evidence="1" id="KW-0472">Membrane</keyword>
<name>X1G0I1_9ZZZZ</name>
<dbReference type="EMBL" id="BART01040146">
    <property type="protein sequence ID" value="GAH26508.1"/>
    <property type="molecule type" value="Genomic_DNA"/>
</dbReference>
<accession>X1G0I1</accession>
<reference evidence="2" key="1">
    <citation type="journal article" date="2014" name="Front. Microbiol.">
        <title>High frequency of phylogenetically diverse reductive dehalogenase-homologous genes in deep subseafloor sedimentary metagenomes.</title>
        <authorList>
            <person name="Kawai M."/>
            <person name="Futagami T."/>
            <person name="Toyoda A."/>
            <person name="Takaki Y."/>
            <person name="Nishi S."/>
            <person name="Hori S."/>
            <person name="Arai W."/>
            <person name="Tsubouchi T."/>
            <person name="Morono Y."/>
            <person name="Uchiyama I."/>
            <person name="Ito T."/>
            <person name="Fujiyama A."/>
            <person name="Inagaki F."/>
            <person name="Takami H."/>
        </authorList>
    </citation>
    <scope>NUCLEOTIDE SEQUENCE</scope>
    <source>
        <strain evidence="2">Expedition CK06-06</strain>
    </source>
</reference>
<comment type="caution">
    <text evidence="2">The sequence shown here is derived from an EMBL/GenBank/DDBJ whole genome shotgun (WGS) entry which is preliminary data.</text>
</comment>
<gene>
    <name evidence="2" type="ORF">S01H4_65537</name>
</gene>
<evidence type="ECO:0000313" key="2">
    <source>
        <dbReference type="EMBL" id="GAH26508.1"/>
    </source>
</evidence>
<feature type="non-terminal residue" evidence="2">
    <location>
        <position position="103"/>
    </location>
</feature>
<feature type="transmembrane region" description="Helical" evidence="1">
    <location>
        <begin position="12"/>
        <end position="40"/>
    </location>
</feature>
<organism evidence="2">
    <name type="scientific">marine sediment metagenome</name>
    <dbReference type="NCBI Taxonomy" id="412755"/>
    <lineage>
        <taxon>unclassified sequences</taxon>
        <taxon>metagenomes</taxon>
        <taxon>ecological metagenomes</taxon>
    </lineage>
</organism>
<evidence type="ECO:0000256" key="1">
    <source>
        <dbReference type="SAM" id="Phobius"/>
    </source>
</evidence>
<proteinExistence type="predicted"/>
<sequence>SPKKLFGYAWIISWFIGIWIYHLQLFITGLFCLFLAYVIFERNEEKERHRFPAVFKMDRASKTLTVQKTYDDSLNWQKTEICSGKYLVYLKSYAPKKTFVGIC</sequence>
<keyword evidence="1" id="KW-1133">Transmembrane helix</keyword>